<proteinExistence type="predicted"/>
<dbReference type="EMBL" id="NAEP01000044">
    <property type="protein sequence ID" value="PDQ34877.1"/>
    <property type="molecule type" value="Genomic_DNA"/>
</dbReference>
<evidence type="ECO:0000313" key="1">
    <source>
        <dbReference type="EMBL" id="PDQ34877.1"/>
    </source>
</evidence>
<dbReference type="Proteomes" id="UP000219994">
    <property type="component" value="Unassembled WGS sequence"/>
</dbReference>
<accession>A0A2A6FQC2</accession>
<organism evidence="1 2">
    <name type="scientific">Candidatus Lumbricidiphila eiseniae</name>
    <dbReference type="NCBI Taxonomy" id="1969409"/>
    <lineage>
        <taxon>Bacteria</taxon>
        <taxon>Bacillati</taxon>
        <taxon>Actinomycetota</taxon>
        <taxon>Actinomycetes</taxon>
        <taxon>Micrococcales</taxon>
        <taxon>Microbacteriaceae</taxon>
        <taxon>Candidatus Lumbricidiphila</taxon>
    </lineage>
</organism>
<sequence>MGPVVPCVVFSHVVDNEQLTHDPDNIFATKILNASSPEFIRTVRTALHAIISDPERQPLPISESQISTATAPELWIFCVNNFGPWGSRSERPVNQTSESELFDYNCILRREQFFHMLIPAIKTEFPLLKNIHLKKTNTDNPDTPSIYFALELSIPHPEWPNVHIHLFDNSITISIGDTKYPHPKIKNTHPDIYPDIDPDRDSLTKSVNLVIAQLKHISQGGTMTKDKFLDTNTPQRTSNLIPSHFARTSHSLPPW</sequence>
<comment type="caution">
    <text evidence="1">The sequence shown here is derived from an EMBL/GenBank/DDBJ whole genome shotgun (WGS) entry which is preliminary data.</text>
</comment>
<reference evidence="2" key="1">
    <citation type="submission" date="2017-03" db="EMBL/GenBank/DDBJ databases">
        <authorList>
            <person name="Lund M.B."/>
        </authorList>
    </citation>
    <scope>NUCLEOTIDE SEQUENCE [LARGE SCALE GENOMIC DNA]</scope>
</reference>
<gene>
    <name evidence="1" type="ORF">B5766_08940</name>
</gene>
<evidence type="ECO:0000313" key="2">
    <source>
        <dbReference type="Proteomes" id="UP000219994"/>
    </source>
</evidence>
<protein>
    <submittedName>
        <fullName evidence="1">Uncharacterized protein</fullName>
    </submittedName>
</protein>
<name>A0A2A6FQC2_9MICO</name>
<dbReference type="AlphaFoldDB" id="A0A2A6FQC2"/>